<dbReference type="InterPro" id="IPR010982">
    <property type="entry name" value="Lambda_DNA-bd_dom_sf"/>
</dbReference>
<protein>
    <recommendedName>
        <fullName evidence="3">HTH cro/C1-type domain-containing protein</fullName>
    </recommendedName>
</protein>
<evidence type="ECO:0000313" key="1">
    <source>
        <dbReference type="EMBL" id="GID73367.1"/>
    </source>
</evidence>
<name>A0ABQ3Y039_9ACTN</name>
<dbReference type="EMBL" id="BOMI01000033">
    <property type="protein sequence ID" value="GID73367.1"/>
    <property type="molecule type" value="Genomic_DNA"/>
</dbReference>
<sequence length="105" mass="12240">MLAMTAPRHRVLQDIPLRDQLRIARNLPPPEECRRIREAAGVSVEQLASSVPVQAATLRRWERRERQPQFRHRVAWSQRIAELREFLTASNNLARQPTTGLLVRK</sequence>
<dbReference type="Gene3D" id="1.10.260.40">
    <property type="entry name" value="lambda repressor-like DNA-binding domains"/>
    <property type="match status" value="1"/>
</dbReference>
<evidence type="ECO:0008006" key="3">
    <source>
        <dbReference type="Google" id="ProtNLM"/>
    </source>
</evidence>
<gene>
    <name evidence="1" type="ORF">Ade02nite_20080</name>
</gene>
<dbReference type="Proteomes" id="UP000609879">
    <property type="component" value="Unassembled WGS sequence"/>
</dbReference>
<reference evidence="1 2" key="1">
    <citation type="submission" date="2021-01" db="EMBL/GenBank/DDBJ databases">
        <title>Whole genome shotgun sequence of Actinoplanes deccanensis NBRC 13994.</title>
        <authorList>
            <person name="Komaki H."/>
            <person name="Tamura T."/>
        </authorList>
    </citation>
    <scope>NUCLEOTIDE SEQUENCE [LARGE SCALE GENOMIC DNA]</scope>
    <source>
        <strain evidence="1 2">NBRC 13994</strain>
    </source>
</reference>
<keyword evidence="2" id="KW-1185">Reference proteome</keyword>
<proteinExistence type="predicted"/>
<organism evidence="1 2">
    <name type="scientific">Paractinoplanes deccanensis</name>
    <dbReference type="NCBI Taxonomy" id="113561"/>
    <lineage>
        <taxon>Bacteria</taxon>
        <taxon>Bacillati</taxon>
        <taxon>Actinomycetota</taxon>
        <taxon>Actinomycetes</taxon>
        <taxon>Micromonosporales</taxon>
        <taxon>Micromonosporaceae</taxon>
        <taxon>Paractinoplanes</taxon>
    </lineage>
</organism>
<evidence type="ECO:0000313" key="2">
    <source>
        <dbReference type="Proteomes" id="UP000609879"/>
    </source>
</evidence>
<accession>A0ABQ3Y039</accession>
<comment type="caution">
    <text evidence="1">The sequence shown here is derived from an EMBL/GenBank/DDBJ whole genome shotgun (WGS) entry which is preliminary data.</text>
</comment>
<dbReference type="SUPFAM" id="SSF47413">
    <property type="entry name" value="lambda repressor-like DNA-binding domains"/>
    <property type="match status" value="1"/>
</dbReference>